<sequence length="595" mass="65649">VVVGVVWVSFFFDPEVYRERLIAWVTDRTNSTFTLDGELEVKFDLAGGSTAVTVFLGDLAIENRPGFAADKIFRAAGISLEIPVWQLLNGQVYPNITVLRPQLRLIRTHATRTNWQPLAAAVGGHEEPIHEWDLIQGFAGIAMTGLRVLDGVIHWTREDTGEEVTISNIDFEVASLVGGQPVRAQTQLTLEHTALAKPLGIDAAVTVDREDRPGVVRAEKMQLEIAGPGVLVTLNALEMDSDPASRRFRLRQAAVTGAVGNDEFHLAVETANYLKPTDRLIATGVTVDWFGTGMEGRAELPSLFVDSLWTDVIFPAGHERGSIRFGGWQSALKFISEAVVGNGKINFSVFDWSSSLAPFGVSIPKGRWSPLAPVQGNADVSIGKRGIDIPHFDFNWGESKFSGSLTQLLLGQSRLEFKLMDELIEAVGNLTIAFNTVGLDQTSWLTDNAGSVAFHIREGRIRKFGRIRVFGAEIDQYIRQARAAMGMEAKWTDIESGIPFSNLKTTLFVKDGEIWTDDFVMEALGLKFFSRGRYALSKDEFDSLWYVKWEKSTEGSGLALLDQLQTMVVPFRVSGRGNSMSVALDIPELLRLLSE</sequence>
<reference evidence="2" key="1">
    <citation type="submission" date="2018-05" db="EMBL/GenBank/DDBJ databases">
        <authorList>
            <person name="Lanie J.A."/>
            <person name="Ng W.-L."/>
            <person name="Kazmierczak K.M."/>
            <person name="Andrzejewski T.M."/>
            <person name="Davidsen T.M."/>
            <person name="Wayne K.J."/>
            <person name="Tettelin H."/>
            <person name="Glass J.I."/>
            <person name="Rusch D."/>
            <person name="Podicherti R."/>
            <person name="Tsui H.-C.T."/>
            <person name="Winkler M.E."/>
        </authorList>
    </citation>
    <scope>NUCLEOTIDE SEQUENCE</scope>
</reference>
<dbReference type="InterPro" id="IPR052894">
    <property type="entry name" value="AsmA-related"/>
</dbReference>
<dbReference type="GO" id="GO:0005886">
    <property type="term" value="C:plasma membrane"/>
    <property type="evidence" value="ECO:0007669"/>
    <property type="project" value="TreeGrafter"/>
</dbReference>
<organism evidence="2">
    <name type="scientific">marine metagenome</name>
    <dbReference type="NCBI Taxonomy" id="408172"/>
    <lineage>
        <taxon>unclassified sequences</taxon>
        <taxon>metagenomes</taxon>
        <taxon>ecological metagenomes</taxon>
    </lineage>
</organism>
<dbReference type="InterPro" id="IPR007844">
    <property type="entry name" value="AsmA"/>
</dbReference>
<proteinExistence type="predicted"/>
<evidence type="ECO:0000313" key="2">
    <source>
        <dbReference type="EMBL" id="SVA05109.1"/>
    </source>
</evidence>
<dbReference type="PANTHER" id="PTHR30441">
    <property type="entry name" value="DUF748 DOMAIN-CONTAINING PROTEIN"/>
    <property type="match status" value="1"/>
</dbReference>
<dbReference type="EMBL" id="UINC01003301">
    <property type="protein sequence ID" value="SVA05109.1"/>
    <property type="molecule type" value="Genomic_DNA"/>
</dbReference>
<gene>
    <name evidence="2" type="ORF">METZ01_LOCUS57963</name>
</gene>
<feature type="domain" description="AsmA" evidence="1">
    <location>
        <begin position="4"/>
        <end position="121"/>
    </location>
</feature>
<dbReference type="AlphaFoldDB" id="A0A381SNQ8"/>
<feature type="non-terminal residue" evidence="2">
    <location>
        <position position="1"/>
    </location>
</feature>
<name>A0A381SNQ8_9ZZZZ</name>
<dbReference type="GO" id="GO:0090313">
    <property type="term" value="P:regulation of protein targeting to membrane"/>
    <property type="evidence" value="ECO:0007669"/>
    <property type="project" value="TreeGrafter"/>
</dbReference>
<dbReference type="Pfam" id="PF05170">
    <property type="entry name" value="AsmA"/>
    <property type="match status" value="1"/>
</dbReference>
<dbReference type="PANTHER" id="PTHR30441:SF8">
    <property type="entry name" value="DUF748 DOMAIN-CONTAINING PROTEIN"/>
    <property type="match status" value="1"/>
</dbReference>
<evidence type="ECO:0000259" key="1">
    <source>
        <dbReference type="Pfam" id="PF05170"/>
    </source>
</evidence>
<protein>
    <recommendedName>
        <fullName evidence="1">AsmA domain-containing protein</fullName>
    </recommendedName>
</protein>
<accession>A0A381SNQ8</accession>